<dbReference type="Proteomes" id="UP000008043">
    <property type="component" value="Chromosome"/>
</dbReference>
<evidence type="ECO:0000256" key="5">
    <source>
        <dbReference type="ARBA" id="ARBA00022989"/>
    </source>
</evidence>
<dbReference type="PATRIC" id="fig|1214101.3.peg.1298"/>
<dbReference type="GO" id="GO:0005886">
    <property type="term" value="C:plasma membrane"/>
    <property type="evidence" value="ECO:0007669"/>
    <property type="project" value="UniProtKB-SubCell"/>
</dbReference>
<reference evidence="8 9" key="1">
    <citation type="journal article" date="2012" name="J. Bacteriol.">
        <title>Genome sequence of the bacterium Streptomyces davawensis JCM 4913 and heterologous production of the unique antibiotic roseoflavin.</title>
        <authorList>
            <person name="Jankowitsch F."/>
            <person name="Schwarz J."/>
            <person name="Ruckert C."/>
            <person name="Gust B."/>
            <person name="Szczepanowski R."/>
            <person name="Blom J."/>
            <person name="Pelzer S."/>
            <person name="Kalinowski J."/>
            <person name="Mack M."/>
        </authorList>
    </citation>
    <scope>NUCLEOTIDE SEQUENCE [LARGE SCALE GENOMIC DNA]</scope>
    <source>
        <strain evidence="9">DSM 101723 / JCM 4913 / KCC S-0913 / 768</strain>
    </source>
</reference>
<dbReference type="EMBL" id="HE971709">
    <property type="protein sequence ID" value="CCK25660.1"/>
    <property type="molecule type" value="Genomic_DNA"/>
</dbReference>
<evidence type="ECO:0000256" key="7">
    <source>
        <dbReference type="SAM" id="MobiDB-lite"/>
    </source>
</evidence>
<dbReference type="AlphaFoldDB" id="K4QXS6"/>
<keyword evidence="9" id="KW-1185">Reference proteome</keyword>
<sequence>MGAVTEKPEPFLPETEEEAGEGKAAGKATESRRPRPDRAGVIAAGVALAACTGLVLYGVLDSGGDDSPPERRVPTASVTYEVTGSGTADITYQARSESGKGVTVKGAALPWRKTVAVPLGRDAVVNIVLGEQGGQARCTLTVRGQYVQGASASGEFGRATCTGSLPRPDKAGGGADRA</sequence>
<evidence type="ECO:0000313" key="9">
    <source>
        <dbReference type="Proteomes" id="UP000008043"/>
    </source>
</evidence>
<dbReference type="KEGG" id="sdv:BN159_1281"/>
<evidence type="ECO:0008006" key="10">
    <source>
        <dbReference type="Google" id="ProtNLM"/>
    </source>
</evidence>
<keyword evidence="5" id="KW-1133">Transmembrane helix</keyword>
<dbReference type="InterPro" id="IPR038468">
    <property type="entry name" value="MmpS_C"/>
</dbReference>
<name>K4QXS6_STRDJ</name>
<evidence type="ECO:0000313" key="8">
    <source>
        <dbReference type="EMBL" id="CCK25660.1"/>
    </source>
</evidence>
<comment type="subcellular location">
    <subcellularLocation>
        <location evidence="1">Cell membrane</location>
    </subcellularLocation>
</comment>
<organism evidence="8 9">
    <name type="scientific">Streptomyces davaonensis (strain DSM 101723 / JCM 4913 / KCC S-0913 / 768)</name>
    <dbReference type="NCBI Taxonomy" id="1214101"/>
    <lineage>
        <taxon>Bacteria</taxon>
        <taxon>Bacillati</taxon>
        <taxon>Actinomycetota</taxon>
        <taxon>Actinomycetes</taxon>
        <taxon>Kitasatosporales</taxon>
        <taxon>Streptomycetaceae</taxon>
        <taxon>Streptomyces</taxon>
    </lineage>
</organism>
<accession>K4QXS6</accession>
<gene>
    <name evidence="8" type="ORF">BN159_1281</name>
</gene>
<evidence type="ECO:0000256" key="2">
    <source>
        <dbReference type="ARBA" id="ARBA00007531"/>
    </source>
</evidence>
<evidence type="ECO:0000256" key="4">
    <source>
        <dbReference type="ARBA" id="ARBA00022692"/>
    </source>
</evidence>
<dbReference type="STRING" id="1214101.BN159_1281"/>
<dbReference type="InterPro" id="IPR008693">
    <property type="entry name" value="MmpS"/>
</dbReference>
<keyword evidence="6" id="KW-0472">Membrane</keyword>
<dbReference type="eggNOG" id="ENOG5031R19">
    <property type="taxonomic scope" value="Bacteria"/>
</dbReference>
<evidence type="ECO:0000256" key="6">
    <source>
        <dbReference type="ARBA" id="ARBA00023136"/>
    </source>
</evidence>
<dbReference type="HOGENOM" id="CLU_106745_0_0_11"/>
<proteinExistence type="inferred from homology"/>
<dbReference type="Pfam" id="PF05423">
    <property type="entry name" value="Mycobact_memb"/>
    <property type="match status" value="1"/>
</dbReference>
<evidence type="ECO:0000256" key="1">
    <source>
        <dbReference type="ARBA" id="ARBA00004236"/>
    </source>
</evidence>
<protein>
    <recommendedName>
        <fullName evidence="10">MmpS family membrane protein</fullName>
    </recommendedName>
</protein>
<feature type="region of interest" description="Disordered" evidence="7">
    <location>
        <begin position="1"/>
        <end position="37"/>
    </location>
</feature>
<comment type="similarity">
    <text evidence="2">Belongs to the MmpS family.</text>
</comment>
<dbReference type="OrthoDB" id="3697696at2"/>
<keyword evidence="3" id="KW-1003">Cell membrane</keyword>
<keyword evidence="4" id="KW-0812">Transmembrane</keyword>
<dbReference type="Gene3D" id="2.60.40.2880">
    <property type="entry name" value="MmpS1-5, C-terminal soluble domain"/>
    <property type="match status" value="1"/>
</dbReference>
<evidence type="ECO:0000256" key="3">
    <source>
        <dbReference type="ARBA" id="ARBA00022475"/>
    </source>
</evidence>